<protein>
    <submittedName>
        <fullName evidence="4">Glycosyltransferase involved in cell wall biosynthesis</fullName>
    </submittedName>
</protein>
<dbReference type="GO" id="GO:0009103">
    <property type="term" value="P:lipopolysaccharide biosynthetic process"/>
    <property type="evidence" value="ECO:0007669"/>
    <property type="project" value="TreeGrafter"/>
</dbReference>
<dbReference type="PANTHER" id="PTHR46401:SF2">
    <property type="entry name" value="GLYCOSYLTRANSFERASE WBBK-RELATED"/>
    <property type="match status" value="1"/>
</dbReference>
<feature type="domain" description="Glycosyl transferase family 1" evidence="2">
    <location>
        <begin position="220"/>
        <end position="381"/>
    </location>
</feature>
<sequence length="1010" mass="113057">MRILIDLQACQSTGSRHRGIGRYSLALAQAMASNAGKHEVHLLLNSLFADSLEPVRQAFANLIAPQHIHYWKSPGPVSEFDHRNRWRTRAGELVREQALAEWRPDIVHVSSLFEGLTDDALTSVGLNGEYQPTAVTLYDLIPLINAKPYLENEQVKAWYLRKIQALKRADLLLAISASSRREGLECLHLPPERIVNISSAVDDRFYVQDPDPAVLQEIKNRFGLQRPYVMYTGGIDLRKNVEALIRSFAKLPGDVRKNYQLAIVCSVQDADRIRLQKLAADAGLASNDVILTGYVADEDLPLLYHACTLFVFPSWHEGFGLPALEAMSCGAPVIASNTSSLPEVIGREDALFNPYDEQAITGKMLSALTDENYLQSLREHGVQQAKKFSWDASAKTAITAFEAQHEYQRSKQAVFVSQLQDQIKPRLAYFSPLPPERSGIADFSAELLPELAVYYDIELIVDQQEIGDPWLAANFPVRSWQWFEQHADRYQRVLYNLGNSTYHTYMLDMLARYPGIVVLHDFFLSGLLAHLDMTAERPQIWAQALYESHGLQALLETKNTEDLSQIIWKYPCNYQMLDAAQAVIVHSEFSMKLARQWYGENATQNWTRIPHMRKLPYQSERSAARQRLGLGEDDFLMCSFGLMGPTKLNHLVLEAWLQSPMAKNNHCHLVFVGKNDGGKYGMQLLQDIKDRGLADRITITGFADPELFQTYLHAADAGVQLRGLSRGESSYTVLDCMAYGIPTIINGNGAMAELPADALIKLADEVDVATLLASMVELRSDSQLRKELGARAVEYMHEYHVAHKVGRQYFDFIELAHRNAPASRFERSLNRIAALDGPAAEADLMSLARNMVSNQAKPACARALFDLDALNAALPQQALALVLKQLIVATPSYWRCELLQSDSKSNNKSDAKSVLRYANELACQLLELPSLSNPDEAIDLHPADVYIKVLVASENQSSEKGSSTVRQLMLEMGIPVLELSLDTAQIKTLATGSMDINELASSWWQTILTQ</sequence>
<dbReference type="CDD" id="cd03801">
    <property type="entry name" value="GT4_PimA-like"/>
    <property type="match status" value="1"/>
</dbReference>
<comment type="caution">
    <text evidence="4">The sequence shown here is derived from an EMBL/GenBank/DDBJ whole genome shotgun (WGS) entry which is preliminary data.</text>
</comment>
<dbReference type="RefSeq" id="WP_110257615.1">
    <property type="nucleotide sequence ID" value="NZ_QJKB01000011.1"/>
</dbReference>
<dbReference type="Pfam" id="PF00534">
    <property type="entry name" value="Glycos_transf_1"/>
    <property type="match status" value="2"/>
</dbReference>
<feature type="domain" description="Glycosyltransferase subfamily 4-like N-terminal" evidence="3">
    <location>
        <begin position="19"/>
        <end position="203"/>
    </location>
</feature>
<reference evidence="4 5" key="1">
    <citation type="submission" date="2018-05" db="EMBL/GenBank/DDBJ databases">
        <title>Genomic Encyclopedia of Type Strains, Phase IV (KMG-IV): sequencing the most valuable type-strain genomes for metagenomic binning, comparative biology and taxonomic classification.</title>
        <authorList>
            <person name="Goeker M."/>
        </authorList>
    </citation>
    <scope>NUCLEOTIDE SEQUENCE [LARGE SCALE GENOMIC DNA]</scope>
    <source>
        <strain evidence="4 5">DSM 19792</strain>
    </source>
</reference>
<dbReference type="Gene3D" id="3.40.50.2000">
    <property type="entry name" value="Glycogen Phosphorylase B"/>
    <property type="match status" value="3"/>
</dbReference>
<feature type="domain" description="Glycosyl transferase family 1" evidence="2">
    <location>
        <begin position="622"/>
        <end position="792"/>
    </location>
</feature>
<evidence type="ECO:0000259" key="2">
    <source>
        <dbReference type="Pfam" id="PF00534"/>
    </source>
</evidence>
<dbReference type="PANTHER" id="PTHR46401">
    <property type="entry name" value="GLYCOSYLTRANSFERASE WBBK-RELATED"/>
    <property type="match status" value="1"/>
</dbReference>
<proteinExistence type="predicted"/>
<dbReference type="GO" id="GO:0016757">
    <property type="term" value="F:glycosyltransferase activity"/>
    <property type="evidence" value="ECO:0007669"/>
    <property type="project" value="InterPro"/>
</dbReference>
<dbReference type="SUPFAM" id="SSF53756">
    <property type="entry name" value="UDP-Glycosyltransferase/glycogen phosphorylase"/>
    <property type="match status" value="2"/>
</dbReference>
<evidence type="ECO:0000313" key="5">
    <source>
        <dbReference type="Proteomes" id="UP000247792"/>
    </source>
</evidence>
<dbReference type="Proteomes" id="UP000247792">
    <property type="component" value="Unassembled WGS sequence"/>
</dbReference>
<name>A0A318IUT5_9BURK</name>
<evidence type="ECO:0000256" key="1">
    <source>
        <dbReference type="ARBA" id="ARBA00022679"/>
    </source>
</evidence>
<dbReference type="OrthoDB" id="433681at2"/>
<dbReference type="InterPro" id="IPR001296">
    <property type="entry name" value="Glyco_trans_1"/>
</dbReference>
<keyword evidence="1 4" id="KW-0808">Transferase</keyword>
<gene>
    <name evidence="4" type="ORF">DFR42_111149</name>
</gene>
<evidence type="ECO:0000313" key="4">
    <source>
        <dbReference type="EMBL" id="PXX38783.1"/>
    </source>
</evidence>
<evidence type="ECO:0000259" key="3">
    <source>
        <dbReference type="Pfam" id="PF13439"/>
    </source>
</evidence>
<accession>A0A318IUT5</accession>
<dbReference type="AlphaFoldDB" id="A0A318IUT5"/>
<dbReference type="EMBL" id="QJKB01000011">
    <property type="protein sequence ID" value="PXX38783.1"/>
    <property type="molecule type" value="Genomic_DNA"/>
</dbReference>
<organism evidence="4 5">
    <name type="scientific">Undibacterium pigrum</name>
    <dbReference type="NCBI Taxonomy" id="401470"/>
    <lineage>
        <taxon>Bacteria</taxon>
        <taxon>Pseudomonadati</taxon>
        <taxon>Pseudomonadota</taxon>
        <taxon>Betaproteobacteria</taxon>
        <taxon>Burkholderiales</taxon>
        <taxon>Oxalobacteraceae</taxon>
        <taxon>Undibacterium</taxon>
    </lineage>
</organism>
<dbReference type="Pfam" id="PF13439">
    <property type="entry name" value="Glyco_transf_4"/>
    <property type="match status" value="1"/>
</dbReference>
<keyword evidence="5" id="KW-1185">Reference proteome</keyword>
<dbReference type="CDD" id="cd03809">
    <property type="entry name" value="GT4_MtfB-like"/>
    <property type="match status" value="1"/>
</dbReference>
<dbReference type="InterPro" id="IPR028098">
    <property type="entry name" value="Glyco_trans_4-like_N"/>
</dbReference>